<dbReference type="EMBL" id="JAFLVR010000032">
    <property type="protein sequence ID" value="MBO0453371.1"/>
    <property type="molecule type" value="Genomic_DNA"/>
</dbReference>
<accession>A0ABS3HIT1</accession>
<dbReference type="InterPro" id="IPR014388">
    <property type="entry name" value="3-oxoacid_CoA-transferase"/>
</dbReference>
<evidence type="ECO:0000313" key="5">
    <source>
        <dbReference type="Proteomes" id="UP000664495"/>
    </source>
</evidence>
<dbReference type="Pfam" id="PF01144">
    <property type="entry name" value="CoA_trans"/>
    <property type="match status" value="1"/>
</dbReference>
<dbReference type="Gene3D" id="3.40.1080.10">
    <property type="entry name" value="Glutaconate Coenzyme A-transferase"/>
    <property type="match status" value="2"/>
</dbReference>
<comment type="caution">
    <text evidence="4">The sequence shown here is derived from an EMBL/GenBank/DDBJ whole genome shotgun (WGS) entry which is preliminary data.</text>
</comment>
<evidence type="ECO:0000256" key="3">
    <source>
        <dbReference type="PIRNR" id="PIRNR000858"/>
    </source>
</evidence>
<gene>
    <name evidence="4" type="ORF">JZO85_13985</name>
</gene>
<evidence type="ECO:0000256" key="2">
    <source>
        <dbReference type="ARBA" id="ARBA00022679"/>
    </source>
</evidence>
<evidence type="ECO:0000256" key="1">
    <source>
        <dbReference type="ARBA" id="ARBA00007154"/>
    </source>
</evidence>
<keyword evidence="2 3" id="KW-0808">Transferase</keyword>
<dbReference type="SUPFAM" id="SSF100950">
    <property type="entry name" value="NagB/RpiA/CoA transferase-like"/>
    <property type="match status" value="2"/>
</dbReference>
<dbReference type="Proteomes" id="UP000664495">
    <property type="component" value="Unassembled WGS sequence"/>
</dbReference>
<evidence type="ECO:0000313" key="4">
    <source>
        <dbReference type="EMBL" id="MBO0453371.1"/>
    </source>
</evidence>
<keyword evidence="5" id="KW-1185">Reference proteome</keyword>
<dbReference type="InterPro" id="IPR004165">
    <property type="entry name" value="CoA_trans_fam_I"/>
</dbReference>
<name>A0ABS3HIT1_9ENTE</name>
<proteinExistence type="inferred from homology"/>
<dbReference type="InterPro" id="IPR037171">
    <property type="entry name" value="NagB/RpiA_transferase-like"/>
</dbReference>
<dbReference type="PANTHER" id="PTHR43293:SF1">
    <property type="entry name" value="ACETATE COA-TRANSFERASE YDIF"/>
    <property type="match status" value="1"/>
</dbReference>
<dbReference type="RefSeq" id="WP_207109148.1">
    <property type="nucleotide sequence ID" value="NZ_JAFLVR010000032.1"/>
</dbReference>
<dbReference type="SMART" id="SM00882">
    <property type="entry name" value="CoA_trans"/>
    <property type="match status" value="2"/>
</dbReference>
<comment type="similarity">
    <text evidence="1 3">Belongs to the 3-oxoacid CoA-transferase family.</text>
</comment>
<sequence length="524" mass="56993">MKIITKEEAALLIKDNDAIAISGFELACANEEVALALEERFIKTGSPQALTVIHSSCWGDRKEKGMSHLSHKGLLKRWIGGIVKASSPKLSEMIQANDCEAYNFPQGVLAQLYREIAAKRPGLITKIGLETYIDPRQEGGKMNEATTEDLVEIIQLLGEEWMFYPAFPLQVGLIRGTFADENGNVTLEKEGLHMEVLPIAQAVHNSGGKVIVQVERVVKNGTLHPKDVKVPGILVDYVVVSEPENHFQTGTTAYNPAFSGEVKIPLGSVPKLPLDNRKVIARRAAMELQKGTVLNLGVGIPVNVSIVAAEEAIDDQIILTTEAGTIGGIPAGLEDFGHAYNSEMIIDHHEQFDFYDGGGLDLSVLGLAEVDQMGNVNVSKLGSQVIGCGGFINISQTAKKLVFAGTFTAGGLKTVVENGRLTILQEGKHKKFVKAVNQITFNGHYATKTKQEVLFVTERAVFVLQDGQLILSEIAPGVDLKKDVLDQMDFEVQISGALKEMPAELFMENWGQLAKLMEEDHGTN</sequence>
<protein>
    <submittedName>
        <fullName evidence="4">Acyl CoA:acetate/3-ketoacid CoA transferase</fullName>
    </submittedName>
</protein>
<reference evidence="4 5" key="1">
    <citation type="submission" date="2021-03" db="EMBL/GenBank/DDBJ databases">
        <title>Enterococcal diversity collection.</title>
        <authorList>
            <person name="Gilmore M.S."/>
            <person name="Schwartzman J."/>
            <person name="Van Tyne D."/>
            <person name="Martin M."/>
            <person name="Earl A.M."/>
            <person name="Manson A.L."/>
            <person name="Straub T."/>
            <person name="Salamzade R."/>
            <person name="Saavedra J."/>
            <person name="Lebreton F."/>
            <person name="Prichula J."/>
            <person name="Schaufler K."/>
            <person name="Gaca A."/>
            <person name="Sgardioli B."/>
            <person name="Wagenaar J."/>
            <person name="Strong T."/>
        </authorList>
    </citation>
    <scope>NUCLEOTIDE SEQUENCE [LARGE SCALE GENOMIC DNA]</scope>
    <source>
        <strain evidence="4 5">MJM16</strain>
    </source>
</reference>
<dbReference type="PANTHER" id="PTHR43293">
    <property type="entry name" value="ACETATE COA-TRANSFERASE YDIF"/>
    <property type="match status" value="1"/>
</dbReference>
<dbReference type="PIRSF" id="PIRSF000858">
    <property type="entry name" value="SCOT-t"/>
    <property type="match status" value="1"/>
</dbReference>
<dbReference type="GO" id="GO:0016740">
    <property type="term" value="F:transferase activity"/>
    <property type="evidence" value="ECO:0007669"/>
    <property type="project" value="UniProtKB-KW"/>
</dbReference>
<organism evidence="4 5">
    <name type="scientific">Candidatus Enterococcus murrayae</name>
    <dbReference type="NCBI Taxonomy" id="2815321"/>
    <lineage>
        <taxon>Bacteria</taxon>
        <taxon>Bacillati</taxon>
        <taxon>Bacillota</taxon>
        <taxon>Bacilli</taxon>
        <taxon>Lactobacillales</taxon>
        <taxon>Enterococcaceae</taxon>
        <taxon>Enterococcus</taxon>
    </lineage>
</organism>